<gene>
    <name evidence="2" type="ORF">D5F01_LYC21554</name>
</gene>
<accession>A0A6G0HPN4</accession>
<protein>
    <submittedName>
        <fullName evidence="2">Uncharacterized protein</fullName>
    </submittedName>
</protein>
<evidence type="ECO:0000313" key="3">
    <source>
        <dbReference type="Proteomes" id="UP000424527"/>
    </source>
</evidence>
<dbReference type="Proteomes" id="UP000424527">
    <property type="component" value="Unassembled WGS sequence"/>
</dbReference>
<organism evidence="2 3">
    <name type="scientific">Larimichthys crocea</name>
    <name type="common">Large yellow croaker</name>
    <name type="synonym">Pseudosciaena crocea</name>
    <dbReference type="NCBI Taxonomy" id="215358"/>
    <lineage>
        <taxon>Eukaryota</taxon>
        <taxon>Metazoa</taxon>
        <taxon>Chordata</taxon>
        <taxon>Craniata</taxon>
        <taxon>Vertebrata</taxon>
        <taxon>Euteleostomi</taxon>
        <taxon>Actinopterygii</taxon>
        <taxon>Neopterygii</taxon>
        <taxon>Teleostei</taxon>
        <taxon>Neoteleostei</taxon>
        <taxon>Acanthomorphata</taxon>
        <taxon>Eupercaria</taxon>
        <taxon>Sciaenidae</taxon>
        <taxon>Larimichthys</taxon>
    </lineage>
</organism>
<comment type="caution">
    <text evidence="2">The sequence shown here is derived from an EMBL/GenBank/DDBJ whole genome shotgun (WGS) entry which is preliminary data.</text>
</comment>
<proteinExistence type="predicted"/>
<reference evidence="2 3" key="1">
    <citation type="submission" date="2019-07" db="EMBL/GenBank/DDBJ databases">
        <title>Chromosome genome assembly for large yellow croaker.</title>
        <authorList>
            <person name="Xiao S."/>
        </authorList>
    </citation>
    <scope>NUCLEOTIDE SEQUENCE [LARGE SCALE GENOMIC DNA]</scope>
    <source>
        <strain evidence="2">JMULYC20181020</strain>
        <tissue evidence="2">Muscle</tissue>
    </source>
</reference>
<evidence type="ECO:0000313" key="2">
    <source>
        <dbReference type="EMBL" id="KAE8280981.1"/>
    </source>
</evidence>
<evidence type="ECO:0000256" key="1">
    <source>
        <dbReference type="SAM" id="MobiDB-lite"/>
    </source>
</evidence>
<dbReference type="EMBL" id="REGW02000021">
    <property type="protein sequence ID" value="KAE8280981.1"/>
    <property type="molecule type" value="Genomic_DNA"/>
</dbReference>
<dbReference type="AlphaFoldDB" id="A0A6G0HPN4"/>
<name>A0A6G0HPN4_LARCR</name>
<feature type="compositionally biased region" description="Polar residues" evidence="1">
    <location>
        <begin position="1"/>
        <end position="12"/>
    </location>
</feature>
<sequence length="349" mass="38726">METMNSPMNTTEPAAASASGCESPVETDSQKQLRQFVTMLTLRLLHKCNTVQSRTKEQWVAHTKTLVSQTMEGLTVTGNFCPDGKDMKKVCKAVQKDLQKRYGSKGLLQTVILQEDAAVDADIAQCLQTHTRAFIDEQTKKRSSRSRAGLMIGIFSLRTHIGLPSGLDSNEHCPVVIGLVMQDKVEPLIWTVYIVETNTATETHHQIQGSQRRKTTLMETMNSPMNTTEPAAASASGCESPVETDSQKQLRQFVTMLTLRLLHKCNTVQSRTKEQWVAHTKTLVSQTMEGLTVTGNFCPDAKDMKKVCKAVQKDLQKRYGSKGLLQTVILQEDAAVDADIALSLQSFHR</sequence>
<keyword evidence="3" id="KW-1185">Reference proteome</keyword>
<feature type="region of interest" description="Disordered" evidence="1">
    <location>
        <begin position="1"/>
        <end position="25"/>
    </location>
</feature>